<dbReference type="Pfam" id="PF00881">
    <property type="entry name" value="Nitroreductase"/>
    <property type="match status" value="1"/>
</dbReference>
<gene>
    <name evidence="2" type="ORF">RIL96_10905</name>
</gene>
<dbReference type="SUPFAM" id="SSF55469">
    <property type="entry name" value="FMN-dependent nitroreductase-like"/>
    <property type="match status" value="1"/>
</dbReference>
<evidence type="ECO:0000259" key="1">
    <source>
        <dbReference type="Pfam" id="PF00881"/>
    </source>
</evidence>
<keyword evidence="3" id="KW-1185">Reference proteome</keyword>
<evidence type="ECO:0000313" key="2">
    <source>
        <dbReference type="EMBL" id="MDR8020073.1"/>
    </source>
</evidence>
<proteinExistence type="predicted"/>
<reference evidence="2 3" key="1">
    <citation type="submission" date="2023-09" db="EMBL/GenBank/DDBJ databases">
        <title>Description of three actinobacteria isolated from air of manufacturing shop in a pharmaceutical factory.</title>
        <authorList>
            <person name="Zhang D.-F."/>
        </authorList>
    </citation>
    <scope>NUCLEOTIDE SEQUENCE [LARGE SCALE GENOMIC DNA]</scope>
    <source>
        <strain evidence="2 3">LY-0111</strain>
    </source>
</reference>
<dbReference type="InterPro" id="IPR029479">
    <property type="entry name" value="Nitroreductase"/>
</dbReference>
<organism evidence="2 3">
    <name type="scientific">Nesterenkonia aerolata</name>
    <dbReference type="NCBI Taxonomy" id="3074079"/>
    <lineage>
        <taxon>Bacteria</taxon>
        <taxon>Bacillati</taxon>
        <taxon>Actinomycetota</taxon>
        <taxon>Actinomycetes</taxon>
        <taxon>Micrococcales</taxon>
        <taxon>Micrococcaceae</taxon>
        <taxon>Nesterenkonia</taxon>
    </lineage>
</organism>
<dbReference type="InterPro" id="IPR000415">
    <property type="entry name" value="Nitroreductase-like"/>
</dbReference>
<comment type="caution">
    <text evidence="2">The sequence shown here is derived from an EMBL/GenBank/DDBJ whole genome shotgun (WGS) entry which is preliminary data.</text>
</comment>
<sequence length="86" mass="9192">MTLLLSADLAAANDAFKAQGPSKGERFCWFEAGLLMQNIYLWAAENALGTVFLGSLDSQKRQTAAKDLVPPSHTVPGLLPIGYPAD</sequence>
<dbReference type="Proteomes" id="UP001251870">
    <property type="component" value="Unassembled WGS sequence"/>
</dbReference>
<accession>A0ABU2DUA2</accession>
<dbReference type="RefSeq" id="WP_310549051.1">
    <property type="nucleotide sequence ID" value="NZ_JAVKGR010000015.1"/>
</dbReference>
<dbReference type="EMBL" id="JAVKGR010000015">
    <property type="protein sequence ID" value="MDR8020073.1"/>
    <property type="molecule type" value="Genomic_DNA"/>
</dbReference>
<feature type="domain" description="Nitroreductase" evidence="1">
    <location>
        <begin position="10"/>
        <end position="83"/>
    </location>
</feature>
<protein>
    <submittedName>
        <fullName evidence="2">Nitroreductase family protein</fullName>
    </submittedName>
</protein>
<evidence type="ECO:0000313" key="3">
    <source>
        <dbReference type="Proteomes" id="UP001251870"/>
    </source>
</evidence>
<name>A0ABU2DUA2_9MICC</name>
<dbReference type="Gene3D" id="3.40.109.10">
    <property type="entry name" value="NADH Oxidase"/>
    <property type="match status" value="1"/>
</dbReference>